<dbReference type="Proteomes" id="UP001265550">
    <property type="component" value="Unassembled WGS sequence"/>
</dbReference>
<feature type="region of interest" description="Disordered" evidence="1">
    <location>
        <begin position="208"/>
        <end position="276"/>
    </location>
</feature>
<evidence type="ECO:0000313" key="2">
    <source>
        <dbReference type="EMBL" id="MDR7095449.1"/>
    </source>
</evidence>
<evidence type="ECO:0000313" key="3">
    <source>
        <dbReference type="Proteomes" id="UP001265550"/>
    </source>
</evidence>
<feature type="region of interest" description="Disordered" evidence="1">
    <location>
        <begin position="57"/>
        <end position="85"/>
    </location>
</feature>
<feature type="region of interest" description="Disordered" evidence="1">
    <location>
        <begin position="101"/>
        <end position="182"/>
    </location>
</feature>
<evidence type="ECO:0000256" key="1">
    <source>
        <dbReference type="SAM" id="MobiDB-lite"/>
    </source>
</evidence>
<gene>
    <name evidence="2" type="ORF">J2X09_003200</name>
</gene>
<keyword evidence="3" id="KW-1185">Reference proteome</keyword>
<feature type="compositionally biased region" description="Polar residues" evidence="1">
    <location>
        <begin position="150"/>
        <end position="160"/>
    </location>
</feature>
<accession>A0ABU1VDA6</accession>
<feature type="compositionally biased region" description="Polar residues" evidence="1">
    <location>
        <begin position="225"/>
        <end position="237"/>
    </location>
</feature>
<dbReference type="EMBL" id="JAVDWE010000009">
    <property type="protein sequence ID" value="MDR7095449.1"/>
    <property type="molecule type" value="Genomic_DNA"/>
</dbReference>
<comment type="caution">
    <text evidence="2">The sequence shown here is derived from an EMBL/GenBank/DDBJ whole genome shotgun (WGS) entry which is preliminary data.</text>
</comment>
<proteinExistence type="predicted"/>
<name>A0ABU1VDA6_9BURK</name>
<feature type="compositionally biased region" description="Basic residues" evidence="1">
    <location>
        <begin position="253"/>
        <end position="266"/>
    </location>
</feature>
<reference evidence="2 3" key="1">
    <citation type="submission" date="2023-07" db="EMBL/GenBank/DDBJ databases">
        <title>Sorghum-associated microbial communities from plants grown in Nebraska, USA.</title>
        <authorList>
            <person name="Schachtman D."/>
        </authorList>
    </citation>
    <scope>NUCLEOTIDE SEQUENCE [LARGE SCALE GENOMIC DNA]</scope>
    <source>
        <strain evidence="2 3">BE240</strain>
    </source>
</reference>
<dbReference type="RefSeq" id="WP_204731285.1">
    <property type="nucleotide sequence ID" value="NZ_JAVDWE010000009.1"/>
</dbReference>
<protein>
    <submittedName>
        <fullName evidence="2">Deoxyribodipyrimidine photolyase</fullName>
    </submittedName>
</protein>
<feature type="compositionally biased region" description="Low complexity" evidence="1">
    <location>
        <begin position="161"/>
        <end position="182"/>
    </location>
</feature>
<sequence length="276" mass="30051">MSYTLRQVQPLLTQPELELFQASRAGAVKDIALRRLASKIQRARALRDKYRDVYRRQTVQTRTGAPKTRKPLGGENTRTQTKSDIMEDVLKRFEAQHDKLLRQKDAAVSSTSAQRTSRAKPAPRKTASTPRQKARQARATQKAGEDAVQARSTEAKTSARTPVAKAPAKNAPAKKPTVKKSAVSVSALASGVKRLQNIVKAVRKAVTADAKTSSKKPVTKAKTGTPASDTALSSAPTDITPKAERVNPLKAKPVNKKIHASARSRTRATQARRDAH</sequence>
<organism evidence="2 3">
    <name type="scientific">Hydrogenophaga laconesensis</name>
    <dbReference type="NCBI Taxonomy" id="1805971"/>
    <lineage>
        <taxon>Bacteria</taxon>
        <taxon>Pseudomonadati</taxon>
        <taxon>Pseudomonadota</taxon>
        <taxon>Betaproteobacteria</taxon>
        <taxon>Burkholderiales</taxon>
        <taxon>Comamonadaceae</taxon>
        <taxon>Hydrogenophaga</taxon>
    </lineage>
</organism>